<dbReference type="SUPFAM" id="SSF52540">
    <property type="entry name" value="P-loop containing nucleoside triphosphate hydrolases"/>
    <property type="match status" value="1"/>
</dbReference>
<gene>
    <name evidence="5" type="ORF">PCANC_24294</name>
</gene>
<dbReference type="Proteomes" id="UP000235388">
    <property type="component" value="Unassembled WGS sequence"/>
</dbReference>
<feature type="compositionally biased region" description="Polar residues" evidence="3">
    <location>
        <begin position="144"/>
        <end position="157"/>
    </location>
</feature>
<dbReference type="PANTHER" id="PTHR45629">
    <property type="entry name" value="SNF2/RAD54 FAMILY MEMBER"/>
    <property type="match status" value="1"/>
</dbReference>
<protein>
    <recommendedName>
        <fullName evidence="4">SNF2 N-terminal domain-containing protein</fullName>
    </recommendedName>
</protein>
<organism evidence="5 6">
    <name type="scientific">Puccinia coronata f. sp. avenae</name>
    <dbReference type="NCBI Taxonomy" id="200324"/>
    <lineage>
        <taxon>Eukaryota</taxon>
        <taxon>Fungi</taxon>
        <taxon>Dikarya</taxon>
        <taxon>Basidiomycota</taxon>
        <taxon>Pucciniomycotina</taxon>
        <taxon>Pucciniomycetes</taxon>
        <taxon>Pucciniales</taxon>
        <taxon>Pucciniaceae</taxon>
        <taxon>Puccinia</taxon>
    </lineage>
</organism>
<dbReference type="Pfam" id="PF00176">
    <property type="entry name" value="SNF2-rel_dom"/>
    <property type="match status" value="1"/>
</dbReference>
<dbReference type="AlphaFoldDB" id="A0A2N5TUA2"/>
<evidence type="ECO:0000256" key="3">
    <source>
        <dbReference type="SAM" id="MobiDB-lite"/>
    </source>
</evidence>
<dbReference type="Gene3D" id="3.40.50.10810">
    <property type="entry name" value="Tandem AAA-ATPase domain"/>
    <property type="match status" value="1"/>
</dbReference>
<dbReference type="OrthoDB" id="2500640at2759"/>
<dbReference type="InterPro" id="IPR050496">
    <property type="entry name" value="SNF2_RAD54_helicase_repair"/>
</dbReference>
<evidence type="ECO:0000313" key="6">
    <source>
        <dbReference type="Proteomes" id="UP000235388"/>
    </source>
</evidence>
<evidence type="ECO:0000256" key="2">
    <source>
        <dbReference type="ARBA" id="ARBA00022840"/>
    </source>
</evidence>
<dbReference type="InterPro" id="IPR000330">
    <property type="entry name" value="SNF2_N"/>
</dbReference>
<evidence type="ECO:0000256" key="1">
    <source>
        <dbReference type="ARBA" id="ARBA00022741"/>
    </source>
</evidence>
<accession>A0A2N5TUA2</accession>
<feature type="region of interest" description="Disordered" evidence="3">
    <location>
        <begin position="91"/>
        <end position="294"/>
    </location>
</feature>
<feature type="domain" description="SNF2 N-terminal" evidence="4">
    <location>
        <begin position="398"/>
        <end position="438"/>
    </location>
</feature>
<keyword evidence="1" id="KW-0547">Nucleotide-binding</keyword>
<keyword evidence="2" id="KW-0067">ATP-binding</keyword>
<dbReference type="EMBL" id="PGCJ01000422">
    <property type="protein sequence ID" value="PLW29070.1"/>
    <property type="molecule type" value="Genomic_DNA"/>
</dbReference>
<name>A0A2N5TUA2_9BASI</name>
<evidence type="ECO:0000313" key="5">
    <source>
        <dbReference type="EMBL" id="PLW29070.1"/>
    </source>
</evidence>
<comment type="caution">
    <text evidence="5">The sequence shown here is derived from an EMBL/GenBank/DDBJ whole genome shotgun (WGS) entry which is preliminary data.</text>
</comment>
<feature type="region of interest" description="Disordered" evidence="3">
    <location>
        <begin position="307"/>
        <end position="330"/>
    </location>
</feature>
<evidence type="ECO:0000259" key="4">
    <source>
        <dbReference type="Pfam" id="PF00176"/>
    </source>
</evidence>
<dbReference type="InterPro" id="IPR038718">
    <property type="entry name" value="SNF2-like_sf"/>
</dbReference>
<feature type="compositionally biased region" description="Basic and acidic residues" evidence="3">
    <location>
        <begin position="263"/>
        <end position="275"/>
    </location>
</feature>
<dbReference type="PANTHER" id="PTHR45629:SF7">
    <property type="entry name" value="DNA EXCISION REPAIR PROTEIN ERCC-6-RELATED"/>
    <property type="match status" value="1"/>
</dbReference>
<reference evidence="5 6" key="1">
    <citation type="submission" date="2017-11" db="EMBL/GenBank/DDBJ databases">
        <title>De novo assembly and phasing of dikaryotic genomes from two isolates of Puccinia coronata f. sp. avenae, the causal agent of oat crown rust.</title>
        <authorList>
            <person name="Miller M.E."/>
            <person name="Zhang Y."/>
            <person name="Omidvar V."/>
            <person name="Sperschneider J."/>
            <person name="Schwessinger B."/>
            <person name="Raley C."/>
            <person name="Palmer J.M."/>
            <person name="Garnica D."/>
            <person name="Upadhyaya N."/>
            <person name="Rathjen J."/>
            <person name="Taylor J.M."/>
            <person name="Park R.F."/>
            <person name="Dodds P.N."/>
            <person name="Hirsch C.D."/>
            <person name="Kianian S.F."/>
            <person name="Figueroa M."/>
        </authorList>
    </citation>
    <scope>NUCLEOTIDE SEQUENCE [LARGE SCALE GENOMIC DNA]</scope>
    <source>
        <strain evidence="5">12NC29</strain>
    </source>
</reference>
<proteinExistence type="predicted"/>
<dbReference type="STRING" id="200324.A0A2N5TUA2"/>
<dbReference type="InterPro" id="IPR027417">
    <property type="entry name" value="P-loop_NTPase"/>
</dbReference>
<dbReference type="GO" id="GO:0005524">
    <property type="term" value="F:ATP binding"/>
    <property type="evidence" value="ECO:0007669"/>
    <property type="project" value="InterPro"/>
</dbReference>
<sequence length="443" mass="48942">MDRDINKEHQFCVANKGKARPRAFVPTLRGMEDEDDDEKIDQEAVKAMKWCPKKGKPPEHMTASVDAQQKRYNPLIKLLGIQIKIICSDGEEDSGIMDPDCIPPHSASSDSESSSESESDSHGIKKQKRTSSLPQESDEDHELPTTSNNQDGELSTTGDEHDELSTTGNEDDELSTTKNEDYELSTTENEDEPPKMPLAKNPQNLILKSPRQDESLSFNPPPQEADNDDELSTTGSEDGTSAKRVTKDPKANNKEACNSPHSQQREGTDYADDKLPSICSEDAPPRIQSEAKPEGCILIDVPSVLRTNADQAPSPTPLKRSQANLVPSNDDSLKRTAQDLAPLIPSKRPKSEVTYPQVQSESRPNFEIFSEDQDVVGPLILSESVQLMASINKFLKPYQRNGVKFFFKHFQEKNGVVLGDDMGLGKTIQVIAFLSAVMGKIHT</sequence>
<keyword evidence="6" id="KW-1185">Reference proteome</keyword>